<dbReference type="Gene3D" id="3.40.50.880">
    <property type="match status" value="1"/>
</dbReference>
<dbReference type="PANTHER" id="PTHR37947">
    <property type="entry name" value="BLL2462 PROTEIN"/>
    <property type="match status" value="1"/>
</dbReference>
<proteinExistence type="predicted"/>
<evidence type="ECO:0000313" key="5">
    <source>
        <dbReference type="Proteomes" id="UP000440224"/>
    </source>
</evidence>
<keyword evidence="2" id="KW-0812">Transmembrane</keyword>
<comment type="caution">
    <text evidence="4">The sequence shown here is derived from an EMBL/GenBank/DDBJ whole genome shotgun (WGS) entry which is preliminary data.</text>
</comment>
<dbReference type="Pfam" id="PF07090">
    <property type="entry name" value="GATase1_like"/>
    <property type="match status" value="1"/>
</dbReference>
<organism evidence="4 5">
    <name type="scientific">Polyangium spumosum</name>
    <dbReference type="NCBI Taxonomy" id="889282"/>
    <lineage>
        <taxon>Bacteria</taxon>
        <taxon>Pseudomonadati</taxon>
        <taxon>Myxococcota</taxon>
        <taxon>Polyangia</taxon>
        <taxon>Polyangiales</taxon>
        <taxon>Polyangiaceae</taxon>
        <taxon>Polyangium</taxon>
    </lineage>
</organism>
<dbReference type="InterPro" id="IPR010768">
    <property type="entry name" value="GATase1-like"/>
</dbReference>
<dbReference type="RefSeq" id="WP_153818712.1">
    <property type="nucleotide sequence ID" value="NZ_WJIE01000002.1"/>
</dbReference>
<dbReference type="OrthoDB" id="9769144at2"/>
<dbReference type="SUPFAM" id="SSF52317">
    <property type="entry name" value="Class I glutamine amidotransferase-like"/>
    <property type="match status" value="1"/>
</dbReference>
<feature type="transmembrane region" description="Helical" evidence="2">
    <location>
        <begin position="15"/>
        <end position="34"/>
    </location>
</feature>
<dbReference type="AlphaFoldDB" id="A0A6N7PNH6"/>
<feature type="domain" description="Putative glutamine amidotransferase" evidence="3">
    <location>
        <begin position="422"/>
        <end position="586"/>
    </location>
</feature>
<dbReference type="PANTHER" id="PTHR37947:SF1">
    <property type="entry name" value="BLL2462 PROTEIN"/>
    <property type="match status" value="1"/>
</dbReference>
<dbReference type="InterPro" id="IPR036465">
    <property type="entry name" value="vWFA_dom_sf"/>
</dbReference>
<protein>
    <recommendedName>
        <fullName evidence="3">Putative glutamine amidotransferase domain-containing protein</fullName>
    </recommendedName>
</protein>
<dbReference type="Proteomes" id="UP000440224">
    <property type="component" value="Unassembled WGS sequence"/>
</dbReference>
<feature type="transmembrane region" description="Helical" evidence="2">
    <location>
        <begin position="46"/>
        <end position="66"/>
    </location>
</feature>
<dbReference type="InterPro" id="IPR029062">
    <property type="entry name" value="Class_I_gatase-like"/>
</dbReference>
<feature type="transmembrane region" description="Helical" evidence="2">
    <location>
        <begin position="751"/>
        <end position="768"/>
    </location>
</feature>
<dbReference type="Gene3D" id="3.40.50.410">
    <property type="entry name" value="von Willebrand factor, type A domain"/>
    <property type="match status" value="1"/>
</dbReference>
<feature type="compositionally biased region" description="Basic and acidic residues" evidence="1">
    <location>
        <begin position="686"/>
        <end position="706"/>
    </location>
</feature>
<dbReference type="EMBL" id="WJIE01000002">
    <property type="protein sequence ID" value="MRG91850.1"/>
    <property type="molecule type" value="Genomic_DNA"/>
</dbReference>
<evidence type="ECO:0000259" key="3">
    <source>
        <dbReference type="Pfam" id="PF07090"/>
    </source>
</evidence>
<sequence length="775" mass="80559">MTTSFAPSGDLAPSYQILAALLTVLGIVLLVMELRRSRGAQRSPRSSIAAFVTGALASIGLLLAVLRPVAIQSKGSLVGPRVVVLADVSRSIDLPGPAGKTRRQEAARALGELQKHGAEVRLYGLAFGKGSPTPLSAALASGAAEGAQNTPEGQLAQALLAARPMPRSDLAGAIEAVARAADERPAAIVVLSDGRLDRPGEGQAGEGIRAALGTLTVPVHAISLATEAPRDASVRVVRAAGAAVAHQPLTLRIEIGCAGGLDCDEVPVSLRELRETGEPTELARGKANASSGAATLELEVTLDRAGARILEVSIDAPDGDVVPDNDTRYVTIDVARDRVRVLHVAGRPTYDVRALRMWLKADASVDVVAFFILRTPTDDVVAPSEELALIPFPVDELFSEHLPSFDAVVLQDFNAAPYGLAKHLRSLSRYVDKGGGLIMVGGPDAFVPGNYAGTPLAEVLPVELDRGPGAEGSDVASFVPRTTEAGRAAPVLGPLRDLIGEEWPEMPGANVVGDARPGATVLLEHPTRKTPKGGPMPILALGEHGSGRTIALAIDGSHRLLFSAFAANAAGRAHGAFWDALLGWLMRDPRFEPAVVDLADGCIAGEDTTLTLRPLPGQKGDAKITIRKLGAGEVLRTLSARLDGKGEPLSLDAGKLEPGGYSATVEIVPSEAGAAADGTTSAERGPTTRRDFACERGGDEWADTRPDPERLAAIAEATGGKSVTADGIGSLPLPAATQIAAERRVSPLLPPWAWTLGAAMLVGVHWIVRRRSGLA</sequence>
<keyword evidence="2" id="KW-1133">Transmembrane helix</keyword>
<keyword evidence="2" id="KW-0472">Membrane</keyword>
<keyword evidence="5" id="KW-1185">Reference proteome</keyword>
<accession>A0A6N7PNH6</accession>
<gene>
    <name evidence="4" type="ORF">GF068_07915</name>
</gene>
<evidence type="ECO:0000256" key="1">
    <source>
        <dbReference type="SAM" id="MobiDB-lite"/>
    </source>
</evidence>
<feature type="region of interest" description="Disordered" evidence="1">
    <location>
        <begin position="672"/>
        <end position="706"/>
    </location>
</feature>
<name>A0A6N7PNH6_9BACT</name>
<reference evidence="4 5" key="1">
    <citation type="submission" date="2019-10" db="EMBL/GenBank/DDBJ databases">
        <title>A soil myxobacterium in the family Polyangiaceae.</title>
        <authorList>
            <person name="Li Y."/>
            <person name="Wang J."/>
        </authorList>
    </citation>
    <scope>NUCLEOTIDE SEQUENCE [LARGE SCALE GENOMIC DNA]</scope>
    <source>
        <strain evidence="4 5">DSM 14734</strain>
    </source>
</reference>
<evidence type="ECO:0000313" key="4">
    <source>
        <dbReference type="EMBL" id="MRG91850.1"/>
    </source>
</evidence>
<evidence type="ECO:0000256" key="2">
    <source>
        <dbReference type="SAM" id="Phobius"/>
    </source>
</evidence>